<proteinExistence type="inferred from homology"/>
<protein>
    <submittedName>
        <fullName evidence="4">AMP-binding protein</fullName>
    </submittedName>
</protein>
<dbReference type="PANTHER" id="PTHR43201:SF5">
    <property type="entry name" value="MEDIUM-CHAIN ACYL-COA LIGASE ACSF2, MITOCHONDRIAL"/>
    <property type="match status" value="1"/>
</dbReference>
<dbReference type="Gene3D" id="3.40.50.12780">
    <property type="entry name" value="N-terminal domain of ligase-like"/>
    <property type="match status" value="1"/>
</dbReference>
<dbReference type="InterPro" id="IPR042099">
    <property type="entry name" value="ANL_N_sf"/>
</dbReference>
<name>A0ABM9GB42_9BACL</name>
<dbReference type="RefSeq" id="WP_213428173.1">
    <property type="nucleotide sequence ID" value="NZ_AP031286.1"/>
</dbReference>
<sequence>MNVHFWELQHHEEHPVLFIQNEEKCITYGQLREKTNSFYTNCLIHFPQKTLGFIFCNNQIETVVGYLATLQSRHSVALLPVDIPKYSIDNLIEEYKPEWIFGPAMLVNEIVEKYSEVIHLEGNYAFAVRRKKEESKSIHAELAVLLSTSGTTGSPKFVRLSYQNIQDNARSIVEYLGLNEQERAITTLPLHYSYGLSVLNSHLLAGASVLLTSNSVMEKPFWSFFSEHNATSIAGVPYTYQMLHRLRFERMDLPSLRTLTQAGGRLDIQLQQYFYDISKKTSRSLFIMYGQTEATARMSYVPPESLTRKLGSIGIPIPRGAFLLSEDGELIYKGRNVMMGYATKRSDLSREDDMHGILHTGDIGYKDDEGFYFINGRKKRFIKLFGLRINLDDVERMIERYCRYSCYCVGNDLKLYIVVDKANITAQIQEILKTELKLHSSAYSVVYMPVIPRLGNGKVDYKALIESVV</sequence>
<feature type="domain" description="AMP-dependent synthetase/ligase" evidence="3">
    <location>
        <begin position="9"/>
        <end position="341"/>
    </location>
</feature>
<accession>A0ABM9GB42</accession>
<keyword evidence="5" id="KW-1185">Reference proteome</keyword>
<keyword evidence="2" id="KW-0436">Ligase</keyword>
<dbReference type="Proteomes" id="UP001154322">
    <property type="component" value="Unassembled WGS sequence"/>
</dbReference>
<organism evidence="4 5">
    <name type="scientific">Paenibacillus melissococcoides</name>
    <dbReference type="NCBI Taxonomy" id="2912268"/>
    <lineage>
        <taxon>Bacteria</taxon>
        <taxon>Bacillati</taxon>
        <taxon>Bacillota</taxon>
        <taxon>Bacilli</taxon>
        <taxon>Bacillales</taxon>
        <taxon>Paenibacillaceae</taxon>
        <taxon>Paenibacillus</taxon>
    </lineage>
</organism>
<evidence type="ECO:0000259" key="3">
    <source>
        <dbReference type="Pfam" id="PF00501"/>
    </source>
</evidence>
<reference evidence="4" key="1">
    <citation type="submission" date="2022-06" db="EMBL/GenBank/DDBJ databases">
        <authorList>
            <person name="Dietemann V."/>
            <person name="Ory F."/>
            <person name="Dainat B."/>
            <person name="Oberhansli S."/>
        </authorList>
    </citation>
    <scope>NUCLEOTIDE SEQUENCE</scope>
    <source>
        <strain evidence="4">Ena-SAMPLE-TAB-26-04-2022-14:26:32:270-5432</strain>
    </source>
</reference>
<evidence type="ECO:0000313" key="4">
    <source>
        <dbReference type="EMBL" id="CAH8248889.1"/>
    </source>
</evidence>
<dbReference type="EMBL" id="CALYLO010000013">
    <property type="protein sequence ID" value="CAH8248889.1"/>
    <property type="molecule type" value="Genomic_DNA"/>
</dbReference>
<comment type="caution">
    <text evidence="4">The sequence shown here is derived from an EMBL/GenBank/DDBJ whole genome shotgun (WGS) entry which is preliminary data.</text>
</comment>
<evidence type="ECO:0000256" key="2">
    <source>
        <dbReference type="ARBA" id="ARBA00022598"/>
    </source>
</evidence>
<gene>
    <name evidence="4" type="ORF">WJ0W_006073</name>
</gene>
<evidence type="ECO:0000256" key="1">
    <source>
        <dbReference type="ARBA" id="ARBA00006432"/>
    </source>
</evidence>
<dbReference type="PANTHER" id="PTHR43201">
    <property type="entry name" value="ACYL-COA SYNTHETASE"/>
    <property type="match status" value="1"/>
</dbReference>
<comment type="similarity">
    <text evidence="1">Belongs to the ATP-dependent AMP-binding enzyme family.</text>
</comment>
<dbReference type="SUPFAM" id="SSF56801">
    <property type="entry name" value="Acetyl-CoA synthetase-like"/>
    <property type="match status" value="1"/>
</dbReference>
<dbReference type="Pfam" id="PF00501">
    <property type="entry name" value="AMP-binding"/>
    <property type="match status" value="1"/>
</dbReference>
<evidence type="ECO:0000313" key="5">
    <source>
        <dbReference type="Proteomes" id="UP001154322"/>
    </source>
</evidence>
<dbReference type="InterPro" id="IPR000873">
    <property type="entry name" value="AMP-dep_synth/lig_dom"/>
</dbReference>